<feature type="domain" description="DUF5641" evidence="1">
    <location>
        <begin position="172"/>
        <end position="255"/>
    </location>
</feature>
<reference evidence="2" key="1">
    <citation type="submission" date="2020-04" db="EMBL/GenBank/DDBJ databases">
        <authorList>
            <person name="Alioto T."/>
            <person name="Alioto T."/>
            <person name="Gomez Garrido J."/>
        </authorList>
    </citation>
    <scope>NUCLEOTIDE SEQUENCE</scope>
    <source>
        <strain evidence="2">A484AB</strain>
    </source>
</reference>
<evidence type="ECO:0000259" key="1">
    <source>
        <dbReference type="Pfam" id="PF18701"/>
    </source>
</evidence>
<accession>A0A7D9LDS1</accession>
<evidence type="ECO:0000313" key="2">
    <source>
        <dbReference type="EMBL" id="CAB4031845.1"/>
    </source>
</evidence>
<proteinExistence type="predicted"/>
<gene>
    <name evidence="2" type="ORF">PACLA_8A076808</name>
</gene>
<dbReference type="EMBL" id="CACRXK020017938">
    <property type="protein sequence ID" value="CAB4031845.1"/>
    <property type="molecule type" value="Genomic_DNA"/>
</dbReference>
<dbReference type="InterPro" id="IPR040676">
    <property type="entry name" value="DUF5641"/>
</dbReference>
<sequence length="412" mass="46582">MAALVASRLASTIYNEFKTKPAVVKLWSDSKIVLHWLRSDSALLKAFVGVRVAEILSTWKSSHWRHVPSALNPADDLSRGIDVKNMYERWFQGPAFLQLPNSEWPSESVKTIQNDPERKKPKILWSFNPDIPCIDPKNFKLETIGQNYSLLQAASNSVPHGSFERSEILSRRFEFIQSLVQQFWQRFIQEYLPTLQKRGKWRLKERQMKVGDLVLMVDYETPRGKWKLGRVEEVYPGKDGVVRNVLVKTQHGQYKSKPVSANQTVSAKSRLIEARAKVAELEVEFMYLKETQALKIASEELELKKVLAQARKAEQIYEQASNDDILPIPTSDLGTNNSNVTFDHPVPTYASFPPIQRTVSETSTNVNTIHTITSSTKVGTAISGDYISQGLTCPTSVNPRANHEVIDGTPST</sequence>
<keyword evidence="3" id="KW-1185">Reference proteome</keyword>
<dbReference type="AlphaFoldDB" id="A0A7D9LDS1"/>
<name>A0A7D9LDS1_PARCT</name>
<dbReference type="PANTHER" id="PTHR47331">
    <property type="entry name" value="PHD-TYPE DOMAIN-CONTAINING PROTEIN"/>
    <property type="match status" value="1"/>
</dbReference>
<evidence type="ECO:0000313" key="3">
    <source>
        <dbReference type="Proteomes" id="UP001152795"/>
    </source>
</evidence>
<organism evidence="2 3">
    <name type="scientific">Paramuricea clavata</name>
    <name type="common">Red gorgonian</name>
    <name type="synonym">Violescent sea-whip</name>
    <dbReference type="NCBI Taxonomy" id="317549"/>
    <lineage>
        <taxon>Eukaryota</taxon>
        <taxon>Metazoa</taxon>
        <taxon>Cnidaria</taxon>
        <taxon>Anthozoa</taxon>
        <taxon>Octocorallia</taxon>
        <taxon>Malacalcyonacea</taxon>
        <taxon>Plexauridae</taxon>
        <taxon>Paramuricea</taxon>
    </lineage>
</organism>
<dbReference type="Proteomes" id="UP001152795">
    <property type="component" value="Unassembled WGS sequence"/>
</dbReference>
<dbReference type="OrthoDB" id="6431403at2759"/>
<dbReference type="Pfam" id="PF18701">
    <property type="entry name" value="DUF5641"/>
    <property type="match status" value="1"/>
</dbReference>
<comment type="caution">
    <text evidence="2">The sequence shown here is derived from an EMBL/GenBank/DDBJ whole genome shotgun (WGS) entry which is preliminary data.</text>
</comment>
<protein>
    <recommendedName>
        <fullName evidence="1">DUF5641 domain-containing protein</fullName>
    </recommendedName>
</protein>